<gene>
    <name evidence="2" type="ORF">SDC9_125649</name>
</gene>
<accession>A0A645CP09</accession>
<dbReference type="Pfam" id="PF06898">
    <property type="entry name" value="YqfD"/>
    <property type="match status" value="1"/>
</dbReference>
<evidence type="ECO:0008006" key="3">
    <source>
        <dbReference type="Google" id="ProtNLM"/>
    </source>
</evidence>
<dbReference type="InterPro" id="IPR010690">
    <property type="entry name" value="YqfD"/>
</dbReference>
<name>A0A645CP09_9ZZZZ</name>
<organism evidence="2">
    <name type="scientific">bioreactor metagenome</name>
    <dbReference type="NCBI Taxonomy" id="1076179"/>
    <lineage>
        <taxon>unclassified sequences</taxon>
        <taxon>metagenomes</taxon>
        <taxon>ecological metagenomes</taxon>
    </lineage>
</organism>
<keyword evidence="1" id="KW-0812">Transmembrane</keyword>
<evidence type="ECO:0000313" key="2">
    <source>
        <dbReference type="EMBL" id="MPM78638.1"/>
    </source>
</evidence>
<dbReference type="PIRSF" id="PIRSF029895">
    <property type="entry name" value="SpoIV"/>
    <property type="match status" value="1"/>
</dbReference>
<proteinExistence type="predicted"/>
<comment type="caution">
    <text evidence="2">The sequence shown here is derived from an EMBL/GenBank/DDBJ whole genome shotgun (WGS) entry which is preliminary data.</text>
</comment>
<dbReference type="NCBIfam" id="TIGR02876">
    <property type="entry name" value="spore_yqfD"/>
    <property type="match status" value="1"/>
</dbReference>
<keyword evidence="1" id="KW-0472">Membrane</keyword>
<sequence>MLESLVNHLRGQVRLRVESAFPERILNLCAQRKLELWDVRWESATVFSCILSRRDFRLLRLLTRKLDCTLHVQKREGAPFLVGKLRRRQALAACLIVCALALFFSSFFIWDITVDGAVTVPEEEILRALEKNGVGFGTFGFSIDGEDLRNHILLDIPDLSWLTVNVSGCRAYVQVRERVIAPELVNRRAPCNVTARRDGLVLKVHAFLGKKCVLPGDTVEKDQILISGIEDLDTFGARITTAAGSVTARTWYRLNADFPLTIQEKSGETKAEQRWSLIFGKRRIKFYGSSSNFGAIYDKMVKRQRLEVFGLPLPVTLETETYLPCQLTARTRTAAEAEAAGKAALTAYLTSLMGESGEIRSTLVSSRQEGDILHITLTAECVEEIGQTTPLEAEAG</sequence>
<dbReference type="AlphaFoldDB" id="A0A645CP09"/>
<evidence type="ECO:0000256" key="1">
    <source>
        <dbReference type="SAM" id="Phobius"/>
    </source>
</evidence>
<protein>
    <recommendedName>
        <fullName evidence="3">Sporulation protein YqfD</fullName>
    </recommendedName>
</protein>
<dbReference type="EMBL" id="VSSQ01028779">
    <property type="protein sequence ID" value="MPM78638.1"/>
    <property type="molecule type" value="Genomic_DNA"/>
</dbReference>
<feature type="transmembrane region" description="Helical" evidence="1">
    <location>
        <begin position="90"/>
        <end position="110"/>
    </location>
</feature>
<reference evidence="2" key="1">
    <citation type="submission" date="2019-08" db="EMBL/GenBank/DDBJ databases">
        <authorList>
            <person name="Kucharzyk K."/>
            <person name="Murdoch R.W."/>
            <person name="Higgins S."/>
            <person name="Loffler F."/>
        </authorList>
    </citation>
    <scope>NUCLEOTIDE SEQUENCE</scope>
</reference>
<keyword evidence="1" id="KW-1133">Transmembrane helix</keyword>